<protein>
    <submittedName>
        <fullName evidence="2">Uncharacterized protein</fullName>
    </submittedName>
</protein>
<keyword evidence="1" id="KW-0812">Transmembrane</keyword>
<feature type="transmembrane region" description="Helical" evidence="1">
    <location>
        <begin position="104"/>
        <end position="121"/>
    </location>
</feature>
<dbReference type="STRING" id="1842727.RD110_15640"/>
<gene>
    <name evidence="2" type="ORF">RD110_15640</name>
</gene>
<dbReference type="RefSeq" id="WP_076200334.1">
    <property type="nucleotide sequence ID" value="NZ_CP019236.1"/>
</dbReference>
<name>A0A1P8JXK3_9BURK</name>
<dbReference type="KEGG" id="rhy:RD110_15640"/>
<evidence type="ECO:0000313" key="3">
    <source>
        <dbReference type="Proteomes" id="UP000186609"/>
    </source>
</evidence>
<feature type="transmembrane region" description="Helical" evidence="1">
    <location>
        <begin position="29"/>
        <end position="47"/>
    </location>
</feature>
<reference evidence="2 3" key="1">
    <citation type="submission" date="2017-01" db="EMBL/GenBank/DDBJ databases">
        <authorList>
            <person name="Mah S.A."/>
            <person name="Swanson W.J."/>
            <person name="Moy G.W."/>
            <person name="Vacquier V.D."/>
        </authorList>
    </citation>
    <scope>NUCLEOTIDE SEQUENCE [LARGE SCALE GENOMIC DNA]</scope>
    <source>
        <strain evidence="2 3">DCY110</strain>
    </source>
</reference>
<organism evidence="2 3">
    <name type="scientific">Rhodoferax koreensis</name>
    <dbReference type="NCBI Taxonomy" id="1842727"/>
    <lineage>
        <taxon>Bacteria</taxon>
        <taxon>Pseudomonadati</taxon>
        <taxon>Pseudomonadota</taxon>
        <taxon>Betaproteobacteria</taxon>
        <taxon>Burkholderiales</taxon>
        <taxon>Comamonadaceae</taxon>
        <taxon>Rhodoferax</taxon>
    </lineage>
</organism>
<feature type="transmembrane region" description="Helical" evidence="1">
    <location>
        <begin position="67"/>
        <end position="84"/>
    </location>
</feature>
<evidence type="ECO:0000313" key="2">
    <source>
        <dbReference type="EMBL" id="APW38455.1"/>
    </source>
</evidence>
<evidence type="ECO:0000256" key="1">
    <source>
        <dbReference type="SAM" id="Phobius"/>
    </source>
</evidence>
<sequence length="158" mass="17763">MATRSECDTGWGDANVVGKRHISTLPRYWMTRLYVALSTLTGVYTMWTEPSALTHRLIEKSGQQGWMLAAGLAAVAMVAIADVIVNDLMPERFRLVTAKNKRHLVYCFLALGILCMTYVFVSGDGGWYRPLVLPFWIDALFAVGVAFFDSFQRHRAPQ</sequence>
<dbReference type="AlphaFoldDB" id="A0A1P8JXK3"/>
<accession>A0A1P8JXK3</accession>
<keyword evidence="1" id="KW-0472">Membrane</keyword>
<dbReference type="Proteomes" id="UP000186609">
    <property type="component" value="Chromosome"/>
</dbReference>
<feature type="transmembrane region" description="Helical" evidence="1">
    <location>
        <begin position="127"/>
        <end position="148"/>
    </location>
</feature>
<proteinExistence type="predicted"/>
<dbReference type="EMBL" id="CP019236">
    <property type="protein sequence ID" value="APW38455.1"/>
    <property type="molecule type" value="Genomic_DNA"/>
</dbReference>
<keyword evidence="1" id="KW-1133">Transmembrane helix</keyword>
<dbReference type="OrthoDB" id="9844709at2"/>
<keyword evidence="3" id="KW-1185">Reference proteome</keyword>